<evidence type="ECO:0000256" key="2">
    <source>
        <dbReference type="ARBA" id="ARBA00022630"/>
    </source>
</evidence>
<dbReference type="Proteomes" id="UP001408789">
    <property type="component" value="Unassembled WGS sequence"/>
</dbReference>
<reference evidence="4 5" key="1">
    <citation type="submission" date="2024-04" db="EMBL/GenBank/DDBJ databases">
        <title>The reference genome of an endangered Asteraceae, Deinandra increscens subsp. villosa, native to the Central Coast of California.</title>
        <authorList>
            <person name="Guilliams M."/>
            <person name="Hasenstab-Lehman K."/>
            <person name="Meyer R."/>
            <person name="Mcevoy S."/>
        </authorList>
    </citation>
    <scope>NUCLEOTIDE SEQUENCE [LARGE SCALE GENOMIC DNA]</scope>
    <source>
        <tissue evidence="4">Leaf</tissue>
    </source>
</reference>
<dbReference type="SUPFAM" id="SSF51905">
    <property type="entry name" value="FAD/NAD(P)-binding domain"/>
    <property type="match status" value="1"/>
</dbReference>
<evidence type="ECO:0008006" key="6">
    <source>
        <dbReference type="Google" id="ProtNLM"/>
    </source>
</evidence>
<evidence type="ECO:0000256" key="3">
    <source>
        <dbReference type="ARBA" id="ARBA00022827"/>
    </source>
</evidence>
<dbReference type="InterPro" id="IPR036188">
    <property type="entry name" value="FAD/NAD-bd_sf"/>
</dbReference>
<comment type="cofactor">
    <cofactor evidence="1">
        <name>FAD</name>
        <dbReference type="ChEBI" id="CHEBI:57692"/>
    </cofactor>
</comment>
<dbReference type="PANTHER" id="PTHR45968:SF2">
    <property type="entry name" value="(R)-MANDELONITRILE LYASE-LIKE"/>
    <property type="match status" value="1"/>
</dbReference>
<dbReference type="PANTHER" id="PTHR45968">
    <property type="entry name" value="OSJNBA0019K04.7 PROTEIN"/>
    <property type="match status" value="1"/>
</dbReference>
<gene>
    <name evidence="4" type="ORF">SSX86_029853</name>
</gene>
<evidence type="ECO:0000256" key="1">
    <source>
        <dbReference type="ARBA" id="ARBA00001974"/>
    </source>
</evidence>
<accession>A0AAP0GKZ3</accession>
<protein>
    <recommendedName>
        <fullName evidence="6">Glucose-methanol-choline oxidoreductase N-terminal domain-containing protein</fullName>
    </recommendedName>
</protein>
<name>A0AAP0GKZ3_9ASTR</name>
<dbReference type="AlphaFoldDB" id="A0AAP0GKZ3"/>
<keyword evidence="2" id="KW-0285">Flavoprotein</keyword>
<organism evidence="4 5">
    <name type="scientific">Deinandra increscens subsp. villosa</name>
    <dbReference type="NCBI Taxonomy" id="3103831"/>
    <lineage>
        <taxon>Eukaryota</taxon>
        <taxon>Viridiplantae</taxon>
        <taxon>Streptophyta</taxon>
        <taxon>Embryophyta</taxon>
        <taxon>Tracheophyta</taxon>
        <taxon>Spermatophyta</taxon>
        <taxon>Magnoliopsida</taxon>
        <taxon>eudicotyledons</taxon>
        <taxon>Gunneridae</taxon>
        <taxon>Pentapetalae</taxon>
        <taxon>asterids</taxon>
        <taxon>campanulids</taxon>
        <taxon>Asterales</taxon>
        <taxon>Asteraceae</taxon>
        <taxon>Asteroideae</taxon>
        <taxon>Heliantheae alliance</taxon>
        <taxon>Madieae</taxon>
        <taxon>Madiinae</taxon>
        <taxon>Deinandra</taxon>
    </lineage>
</organism>
<keyword evidence="3" id="KW-0274">FAD</keyword>
<dbReference type="EMBL" id="JBCNJP010000027">
    <property type="protein sequence ID" value="KAK9053221.1"/>
    <property type="molecule type" value="Genomic_DNA"/>
</dbReference>
<dbReference type="Gene3D" id="3.50.50.60">
    <property type="entry name" value="FAD/NAD(P)-binding domain"/>
    <property type="match status" value="1"/>
</dbReference>
<evidence type="ECO:0000313" key="4">
    <source>
        <dbReference type="EMBL" id="KAK9053221.1"/>
    </source>
</evidence>
<dbReference type="InterPro" id="IPR051871">
    <property type="entry name" value="GMC_Oxidoreductase-Related"/>
</dbReference>
<proteinExistence type="predicted"/>
<keyword evidence="5" id="KW-1185">Reference proteome</keyword>
<sequence length="135" mass="14738">MEFVVNSIQLPAEDTSDYIIVGGSTAGCPLAATLSKNFRVLVLERGGLPSANPNVMTRPNSHALRPTGVHGASLHFQRRPPLTPESIAVQKKISTYNLKSIGTCVLCIVRMNGLRKLSCSNRSCRRDNQRLVMGY</sequence>
<evidence type="ECO:0000313" key="5">
    <source>
        <dbReference type="Proteomes" id="UP001408789"/>
    </source>
</evidence>
<comment type="caution">
    <text evidence="4">The sequence shown here is derived from an EMBL/GenBank/DDBJ whole genome shotgun (WGS) entry which is preliminary data.</text>
</comment>